<dbReference type="AlphaFoldDB" id="A0A382GX86"/>
<evidence type="ECO:0000313" key="3">
    <source>
        <dbReference type="EMBL" id="SVB79688.1"/>
    </source>
</evidence>
<proteinExistence type="predicted"/>
<evidence type="ECO:0008006" key="4">
    <source>
        <dbReference type="Google" id="ProtNLM"/>
    </source>
</evidence>
<dbReference type="Pfam" id="PF07364">
    <property type="entry name" value="DUF1485"/>
    <property type="match status" value="1"/>
</dbReference>
<accession>A0A382GX86</accession>
<protein>
    <recommendedName>
        <fullName evidence="4">Microcystin LR degradation protein MlrC C-terminal domain-containing protein</fullName>
    </recommendedName>
</protein>
<evidence type="ECO:0000259" key="1">
    <source>
        <dbReference type="Pfam" id="PF07171"/>
    </source>
</evidence>
<evidence type="ECO:0000259" key="2">
    <source>
        <dbReference type="Pfam" id="PF07364"/>
    </source>
</evidence>
<gene>
    <name evidence="3" type="ORF">METZ01_LOCUS232542</name>
</gene>
<dbReference type="Pfam" id="PF07171">
    <property type="entry name" value="MlrC_C"/>
    <property type="match status" value="1"/>
</dbReference>
<feature type="domain" description="Microcystin LR degradation protein MlrC C-terminal" evidence="1">
    <location>
        <begin position="154"/>
        <end position="331"/>
    </location>
</feature>
<organism evidence="3">
    <name type="scientific">marine metagenome</name>
    <dbReference type="NCBI Taxonomy" id="408172"/>
    <lineage>
        <taxon>unclassified sequences</taxon>
        <taxon>metagenomes</taxon>
        <taxon>ecological metagenomes</taxon>
    </lineage>
</organism>
<dbReference type="InterPro" id="IPR015995">
    <property type="entry name" value="MlrC_N"/>
</dbReference>
<dbReference type="EMBL" id="UINC01057965">
    <property type="protein sequence ID" value="SVB79688.1"/>
    <property type="molecule type" value="Genomic_DNA"/>
</dbReference>
<sequence>MVRHADALLAWETYPHSDQYQTGQRAVRLLFDMLDGKCRPTMAMGKVPVVTSAIHGSTYDDDPFADLMRYTKSLEAQDGVLSTSLFLIHPYMDCEQMGSGGLVVTDNDVNLARSLADDIARKYWDRRHDLEPETLPPGEAIRKGLGVDGAPVILVETSDCCGGGAAGDSIATLSALVDSGTEESSVVPVVDPEAAKACHAAGEGTQLTLSLGHKLDPRWGTTRQFTGVVEGLSDGEFVYTGGQFEGHLEQMGPTAVFAIGSVRVLIMTRATYDWADEQIRTVNLDPTQIKFIVAKNPMNFRLAYGDIARGMFVLDTPGPTPATLKHVDFKKLKRPYFPADAEIENLRPTILT</sequence>
<reference evidence="3" key="1">
    <citation type="submission" date="2018-05" db="EMBL/GenBank/DDBJ databases">
        <authorList>
            <person name="Lanie J.A."/>
            <person name="Ng W.-L."/>
            <person name="Kazmierczak K.M."/>
            <person name="Andrzejewski T.M."/>
            <person name="Davidsen T.M."/>
            <person name="Wayne K.J."/>
            <person name="Tettelin H."/>
            <person name="Glass J.I."/>
            <person name="Rusch D."/>
            <person name="Podicherti R."/>
            <person name="Tsui H.-C.T."/>
            <person name="Winkler M.E."/>
        </authorList>
    </citation>
    <scope>NUCLEOTIDE SEQUENCE</scope>
</reference>
<feature type="domain" description="Microcystin LR degradation protein MlrC N-terminal" evidence="2">
    <location>
        <begin position="1"/>
        <end position="143"/>
    </location>
</feature>
<dbReference type="InterPro" id="IPR010799">
    <property type="entry name" value="MlrC_C"/>
</dbReference>
<name>A0A382GX86_9ZZZZ</name>